<protein>
    <submittedName>
        <fullName evidence="7">Tetratricopeptide repeat protein</fullName>
    </submittedName>
</protein>
<evidence type="ECO:0000256" key="5">
    <source>
        <dbReference type="PROSITE-ProRule" id="PRU01091"/>
    </source>
</evidence>
<dbReference type="PANTHER" id="PTHR35807:SF1">
    <property type="entry name" value="TRANSCRIPTIONAL REGULATOR REDD"/>
    <property type="match status" value="1"/>
</dbReference>
<feature type="domain" description="OmpR/PhoB-type" evidence="6">
    <location>
        <begin position="7"/>
        <end position="103"/>
    </location>
</feature>
<dbReference type="PRINTS" id="PR00364">
    <property type="entry name" value="DISEASERSIST"/>
</dbReference>
<dbReference type="Pfam" id="PF13401">
    <property type="entry name" value="AAA_22"/>
    <property type="match status" value="1"/>
</dbReference>
<dbReference type="InterPro" id="IPR011990">
    <property type="entry name" value="TPR-like_helical_dom_sf"/>
</dbReference>
<dbReference type="SUPFAM" id="SSF46894">
    <property type="entry name" value="C-terminal effector domain of the bipartite response regulators"/>
    <property type="match status" value="1"/>
</dbReference>
<dbReference type="PANTHER" id="PTHR35807">
    <property type="entry name" value="TRANSCRIPTIONAL REGULATOR REDD-RELATED"/>
    <property type="match status" value="1"/>
</dbReference>
<dbReference type="OrthoDB" id="581105at2"/>
<proteinExistence type="inferred from homology"/>
<dbReference type="Proteomes" id="UP000316639">
    <property type="component" value="Unassembled WGS sequence"/>
</dbReference>
<dbReference type="GO" id="GO:0003677">
    <property type="term" value="F:DNA binding"/>
    <property type="evidence" value="ECO:0007669"/>
    <property type="project" value="UniProtKB-UniRule"/>
</dbReference>
<dbReference type="InterPro" id="IPR049945">
    <property type="entry name" value="AAA_22"/>
</dbReference>
<dbReference type="GO" id="GO:0000160">
    <property type="term" value="P:phosphorelay signal transduction system"/>
    <property type="evidence" value="ECO:0007669"/>
    <property type="project" value="InterPro"/>
</dbReference>
<dbReference type="InterPro" id="IPR016032">
    <property type="entry name" value="Sig_transdc_resp-reg_C-effctor"/>
</dbReference>
<evidence type="ECO:0000256" key="4">
    <source>
        <dbReference type="ARBA" id="ARBA00023163"/>
    </source>
</evidence>
<dbReference type="InterPro" id="IPR027417">
    <property type="entry name" value="P-loop_NTPase"/>
</dbReference>
<dbReference type="EMBL" id="VOBR01000021">
    <property type="protein sequence ID" value="TWP48345.1"/>
    <property type="molecule type" value="Genomic_DNA"/>
</dbReference>
<keyword evidence="4" id="KW-0804">Transcription</keyword>
<keyword evidence="2" id="KW-0805">Transcription regulation</keyword>
<dbReference type="SMART" id="SM00862">
    <property type="entry name" value="Trans_reg_C"/>
    <property type="match status" value="1"/>
</dbReference>
<gene>
    <name evidence="7" type="ORF">FKR81_29090</name>
</gene>
<dbReference type="InterPro" id="IPR051677">
    <property type="entry name" value="AfsR-DnrI-RedD_regulator"/>
</dbReference>
<keyword evidence="8" id="KW-1185">Reference proteome</keyword>
<dbReference type="Gene3D" id="3.40.50.300">
    <property type="entry name" value="P-loop containing nucleotide triphosphate hydrolases"/>
    <property type="match status" value="1"/>
</dbReference>
<dbReference type="GO" id="GO:0043531">
    <property type="term" value="F:ADP binding"/>
    <property type="evidence" value="ECO:0007669"/>
    <property type="project" value="InterPro"/>
</dbReference>
<dbReference type="CDD" id="cd15831">
    <property type="entry name" value="BTAD"/>
    <property type="match status" value="1"/>
</dbReference>
<dbReference type="AlphaFoldDB" id="A0A563ENV6"/>
<evidence type="ECO:0000259" key="6">
    <source>
        <dbReference type="PROSITE" id="PS51755"/>
    </source>
</evidence>
<dbReference type="Gene3D" id="1.25.40.10">
    <property type="entry name" value="Tetratricopeptide repeat domain"/>
    <property type="match status" value="3"/>
</dbReference>
<name>A0A563ENV6_9PSEU</name>
<comment type="similarity">
    <text evidence="1">Belongs to the AfsR/DnrI/RedD regulatory family.</text>
</comment>
<dbReference type="SUPFAM" id="SSF48452">
    <property type="entry name" value="TPR-like"/>
    <property type="match status" value="3"/>
</dbReference>
<evidence type="ECO:0000256" key="1">
    <source>
        <dbReference type="ARBA" id="ARBA00005820"/>
    </source>
</evidence>
<dbReference type="Pfam" id="PF03704">
    <property type="entry name" value="BTAD"/>
    <property type="match status" value="1"/>
</dbReference>
<comment type="caution">
    <text evidence="7">The sequence shown here is derived from an EMBL/GenBank/DDBJ whole genome shotgun (WGS) entry which is preliminary data.</text>
</comment>
<dbReference type="InterPro" id="IPR036388">
    <property type="entry name" value="WH-like_DNA-bd_sf"/>
</dbReference>
<sequence>MEWAFLSRLRARGETVEFRVLGSFEVRDGAEVLALGGARQRSLLAALLLRANETAFIDYLTNALWERPPVAPEANIRTYVSALRRRLGTDRLTTRPGGYLLRVESDELDLAAFRRLTGRADQAVRDGDPATAAADYGEALKLWRGAPLAGLETGPELRAELDRLAEQQITVVERHTDVRLALGQHAELVAELRSLVAANPLRERLWERLMLALHRSGRRADALHAYQEIYRILDTELGIAPGGSLQQLHATLLADDTEVTTRALERRPNQLPAQTAHYTGRADELSGAVAQLSRVTDTPSVVTVTGQPGVGKTAFAVRLAHRTEFPDGQLFVDLRGASAAPPDPSDVLARFLRDLGVAGVDIPQAPDERAAAFRDRLSGKRMLLVLDNAANEEQVRPLLPGEPGCGVLVTSRRRLTGLDASHQVRLEPLAPADSVALLTSLSGDSESPARERIARLCGGLPLALRIVGTKLRSLSHLTSAGLAERLENERDRLDELVGGDREVRAGFALSYSGLDPVDQHVFRVLAKLPGTSFRAWAVAAALGEDLRVTERTLDRLVEANLLEAGGRYHFHDLIRLFAEEQEVEAHEQIRDRVLAAYLHVAQRADRGLEFGGLPRFTAPGFGIDVDPLVRDPAAWFDEEHPNVLAAIRIAADAGLDELVCQLSATIAPYCELRAQWDHLTEVAEVSLGAARRIGSAYWAAYALFARGLAARETRDFARAEAWFRECVRLLPEAADPRLEVITMLAIGVARRLQGKWDEAHACFDACLAKDPDLGWRAYTLREKGILHRYRGEWELAERALRPAADIYESLGSPRWHAACLRELGVVRREVGDFAGAHELLTTARDTFREVGDRRREASAWRSLAFNHRAADRIEMAYACAVESRLVFSLTLDEHGAAGTFVCLAELESLRGNSSAAAGLAAQALEVFERQGDQRWIAKAATCLDRIRASTASGLGG</sequence>
<feature type="DNA-binding region" description="OmpR/PhoB-type" evidence="5">
    <location>
        <begin position="7"/>
        <end position="103"/>
    </location>
</feature>
<dbReference type="InterPro" id="IPR019734">
    <property type="entry name" value="TPR_rpt"/>
</dbReference>
<evidence type="ECO:0000313" key="7">
    <source>
        <dbReference type="EMBL" id="TWP48345.1"/>
    </source>
</evidence>
<dbReference type="GO" id="GO:0006355">
    <property type="term" value="P:regulation of DNA-templated transcription"/>
    <property type="evidence" value="ECO:0007669"/>
    <property type="project" value="InterPro"/>
</dbReference>
<keyword evidence="3 5" id="KW-0238">DNA-binding</keyword>
<dbReference type="SMART" id="SM01043">
    <property type="entry name" value="BTAD"/>
    <property type="match status" value="1"/>
</dbReference>
<dbReference type="Pfam" id="PF13424">
    <property type="entry name" value="TPR_12"/>
    <property type="match status" value="1"/>
</dbReference>
<organism evidence="7 8">
    <name type="scientific">Lentzea tibetensis</name>
    <dbReference type="NCBI Taxonomy" id="2591470"/>
    <lineage>
        <taxon>Bacteria</taxon>
        <taxon>Bacillati</taxon>
        <taxon>Actinomycetota</taxon>
        <taxon>Actinomycetes</taxon>
        <taxon>Pseudonocardiales</taxon>
        <taxon>Pseudonocardiaceae</taxon>
        <taxon>Lentzea</taxon>
    </lineage>
</organism>
<dbReference type="SUPFAM" id="SSF52540">
    <property type="entry name" value="P-loop containing nucleoside triphosphate hydrolases"/>
    <property type="match status" value="1"/>
</dbReference>
<evidence type="ECO:0000256" key="2">
    <source>
        <dbReference type="ARBA" id="ARBA00023015"/>
    </source>
</evidence>
<evidence type="ECO:0000256" key="3">
    <source>
        <dbReference type="ARBA" id="ARBA00023125"/>
    </source>
</evidence>
<reference evidence="7 8" key="1">
    <citation type="submission" date="2019-07" db="EMBL/GenBank/DDBJ databases">
        <title>Lentzea xizangensis sp. nov., isolated from Qinghai-Tibetan Plateau Soils.</title>
        <authorList>
            <person name="Huang J."/>
        </authorList>
    </citation>
    <scope>NUCLEOTIDE SEQUENCE [LARGE SCALE GENOMIC DNA]</scope>
    <source>
        <strain evidence="7 8">FXJ1.1311</strain>
    </source>
</reference>
<dbReference type="InterPro" id="IPR005158">
    <property type="entry name" value="BTAD"/>
</dbReference>
<accession>A0A563ENV6</accession>
<dbReference type="InterPro" id="IPR001867">
    <property type="entry name" value="OmpR/PhoB-type_DNA-bd"/>
</dbReference>
<dbReference type="Gene3D" id="1.10.10.10">
    <property type="entry name" value="Winged helix-like DNA-binding domain superfamily/Winged helix DNA-binding domain"/>
    <property type="match status" value="1"/>
</dbReference>
<evidence type="ECO:0000313" key="8">
    <source>
        <dbReference type="Proteomes" id="UP000316639"/>
    </source>
</evidence>
<dbReference type="SMART" id="SM00028">
    <property type="entry name" value="TPR"/>
    <property type="match status" value="6"/>
</dbReference>
<dbReference type="PROSITE" id="PS51755">
    <property type="entry name" value="OMPR_PHOB"/>
    <property type="match status" value="1"/>
</dbReference>